<evidence type="ECO:0000256" key="1">
    <source>
        <dbReference type="SAM" id="MobiDB-lite"/>
    </source>
</evidence>
<proteinExistence type="predicted"/>
<accession>A0AAE3HAD6</accession>
<gene>
    <name evidence="3" type="ORF">PV02_05790</name>
</gene>
<dbReference type="Pfam" id="PF26596">
    <property type="entry name" value="PEF-CTERM_ARCH"/>
    <property type="match status" value="1"/>
</dbReference>
<dbReference type="RefSeq" id="WP_256622444.1">
    <property type="nucleotide sequence ID" value="NZ_JTEO01000004.1"/>
</dbReference>
<evidence type="ECO:0000259" key="2">
    <source>
        <dbReference type="Pfam" id="PF26596"/>
    </source>
</evidence>
<evidence type="ECO:0000313" key="4">
    <source>
        <dbReference type="Proteomes" id="UP001206983"/>
    </source>
</evidence>
<dbReference type="EMBL" id="JTEO01000004">
    <property type="protein sequence ID" value="MCQ6962635.1"/>
    <property type="molecule type" value="Genomic_DNA"/>
</dbReference>
<dbReference type="NCBIfam" id="TIGR03024">
    <property type="entry name" value="arch_PEF_CTERM"/>
    <property type="match status" value="1"/>
</dbReference>
<dbReference type="InterPro" id="IPR017474">
    <property type="entry name" value="PEF_CTERM_C"/>
</dbReference>
<dbReference type="Proteomes" id="UP001206983">
    <property type="component" value="Unassembled WGS sequence"/>
</dbReference>
<comment type="caution">
    <text evidence="3">The sequence shown here is derived from an EMBL/GenBank/DDBJ whole genome shotgun (WGS) entry which is preliminary data.</text>
</comment>
<feature type="region of interest" description="Disordered" evidence="1">
    <location>
        <begin position="41"/>
        <end position="61"/>
    </location>
</feature>
<evidence type="ECO:0000313" key="3">
    <source>
        <dbReference type="EMBL" id="MCQ6962635.1"/>
    </source>
</evidence>
<dbReference type="AlphaFoldDB" id="A0AAE3HAD6"/>
<reference evidence="3 4" key="1">
    <citation type="journal article" date="2011" name="Appl. Environ. Microbiol.">
        <title>Methanogenic archaea isolated from Taiwan's Chelungpu fault.</title>
        <authorList>
            <person name="Wu S.Y."/>
            <person name="Lai M.C."/>
        </authorList>
    </citation>
    <scope>NUCLEOTIDE SEQUENCE [LARGE SCALE GENOMIC DNA]</scope>
    <source>
        <strain evidence="3 4">St545Mb</strain>
    </source>
</reference>
<sequence length="238" mass="25767">MKNGYLLLLFFAVLFIAIVGSNLQREYTPVEITDNITSPAALRSVPDNSSSGTEDTADEKPGWWLHKGRSYVSSVYLNDTEDMSKDNTSENGTFAITGVDLVILLNGQNAGSYPGNEFASNSQVTVEYLVTNTGTTALDGVVITDTVFGDIGEYKSLGVGESISFGSPVSVQEGQFSSKGKVIAFNESLSRTCSDEEDLYYFGVRSTEDPVSEIPEFPTVLLPVVLVLGMMFVYGRKV</sequence>
<keyword evidence="4" id="KW-1185">Reference proteome</keyword>
<organism evidence="3 4">
    <name type="scientific">Methanolobus chelungpuianus</name>
    <dbReference type="NCBI Taxonomy" id="502115"/>
    <lineage>
        <taxon>Archaea</taxon>
        <taxon>Methanobacteriati</taxon>
        <taxon>Methanobacteriota</taxon>
        <taxon>Stenosarchaea group</taxon>
        <taxon>Methanomicrobia</taxon>
        <taxon>Methanosarcinales</taxon>
        <taxon>Methanosarcinaceae</taxon>
        <taxon>Methanolobus</taxon>
    </lineage>
</organism>
<protein>
    <recommendedName>
        <fullName evidence="2">PEF-CTERM protein sorting domain-containing protein</fullName>
    </recommendedName>
</protein>
<feature type="domain" description="PEF-CTERM protein sorting" evidence="2">
    <location>
        <begin position="214"/>
        <end position="237"/>
    </location>
</feature>
<name>A0AAE3HAD6_9EURY</name>